<feature type="domain" description="BRCT" evidence="7">
    <location>
        <begin position="120"/>
        <end position="201"/>
    </location>
</feature>
<organism evidence="8 9">
    <name type="scientific">Rangifer tarandus platyrhynchus</name>
    <name type="common">Svalbard reindeer</name>
    <dbReference type="NCBI Taxonomy" id="3082113"/>
    <lineage>
        <taxon>Eukaryota</taxon>
        <taxon>Metazoa</taxon>
        <taxon>Chordata</taxon>
        <taxon>Craniata</taxon>
        <taxon>Vertebrata</taxon>
        <taxon>Euteleostomi</taxon>
        <taxon>Mammalia</taxon>
        <taxon>Eutheria</taxon>
        <taxon>Laurasiatheria</taxon>
        <taxon>Artiodactyla</taxon>
        <taxon>Ruminantia</taxon>
        <taxon>Pecora</taxon>
        <taxon>Cervidae</taxon>
        <taxon>Odocoileinae</taxon>
        <taxon>Rangifer</taxon>
    </lineage>
</organism>
<evidence type="ECO:0000256" key="1">
    <source>
        <dbReference type="ARBA" id="ARBA00004123"/>
    </source>
</evidence>
<evidence type="ECO:0000313" key="9">
    <source>
        <dbReference type="Proteomes" id="UP001176941"/>
    </source>
</evidence>
<dbReference type="EMBL" id="OX460344">
    <property type="protein sequence ID" value="CAI9181393.1"/>
    <property type="molecule type" value="Genomic_DNA"/>
</dbReference>
<gene>
    <name evidence="8" type="ORF">MRATA1EN1_LOCUS30355</name>
</gene>
<name>A0ABN9A6H4_RANTA</name>
<evidence type="ECO:0000256" key="5">
    <source>
        <dbReference type="ARBA" id="ARBA00030146"/>
    </source>
</evidence>
<dbReference type="Proteomes" id="UP001176941">
    <property type="component" value="Chromosome Y"/>
</dbReference>
<comment type="subcellular location">
    <subcellularLocation>
        <location evidence="1">Nucleus</location>
    </subcellularLocation>
</comment>
<keyword evidence="2" id="KW-0227">DNA damage</keyword>
<dbReference type="Pfam" id="PF00533">
    <property type="entry name" value="BRCT"/>
    <property type="match status" value="1"/>
</dbReference>
<sequence>MVLLSQVKVALEPAPAPHPILHLQPQQLLQFQQWHLVQQPYSPPPLYPFQAPQAHLHQFPEQPQPPLQQQLAHLQQQMQSTPTAQPPGQLAQALKTTPPRRRLSPRCLDMTQQWRVIPEEGFLLGCVFAIVDYPEQMSDKQLLATWKRIIQTHGGAVDPMFSRHCTHLLCKSQVSGLFTQAIKERKRCITAHWLNMVLKKKLVPPHRALHFPLAFLLGDKPCSQHIISVTGFVNSDRDDLKLMVYLAGAKYTGYLCRSTTILICRE</sequence>
<dbReference type="Gene3D" id="3.40.50.10190">
    <property type="entry name" value="BRCT domain"/>
    <property type="match status" value="2"/>
</dbReference>
<dbReference type="CDD" id="cd17711">
    <property type="entry name" value="BRCT_PAXIP1_rpt3"/>
    <property type="match status" value="1"/>
</dbReference>
<accession>A0ABN9A6H4</accession>
<evidence type="ECO:0000256" key="3">
    <source>
        <dbReference type="ARBA" id="ARBA00023242"/>
    </source>
</evidence>
<dbReference type="PANTHER" id="PTHR23196:SF1">
    <property type="entry name" value="PAX-INTERACTING PROTEIN 1"/>
    <property type="match status" value="1"/>
</dbReference>
<evidence type="ECO:0000256" key="6">
    <source>
        <dbReference type="SAM" id="MobiDB-lite"/>
    </source>
</evidence>
<keyword evidence="3" id="KW-0539">Nucleus</keyword>
<keyword evidence="9" id="KW-1185">Reference proteome</keyword>
<dbReference type="PANTHER" id="PTHR23196">
    <property type="entry name" value="PAX TRANSCRIPTION ACTIVATION DOMAIN INTERACTING PROTEIN"/>
    <property type="match status" value="1"/>
</dbReference>
<evidence type="ECO:0000313" key="8">
    <source>
        <dbReference type="EMBL" id="CAI9181393.1"/>
    </source>
</evidence>
<dbReference type="InterPro" id="IPR036420">
    <property type="entry name" value="BRCT_dom_sf"/>
</dbReference>
<dbReference type="SMART" id="SM00292">
    <property type="entry name" value="BRCT"/>
    <property type="match status" value="1"/>
</dbReference>
<dbReference type="InterPro" id="IPR001357">
    <property type="entry name" value="BRCT_dom"/>
</dbReference>
<dbReference type="SUPFAM" id="SSF52113">
    <property type="entry name" value="BRCT domain"/>
    <property type="match status" value="2"/>
</dbReference>
<dbReference type="Pfam" id="PF12738">
    <property type="entry name" value="PTCB-BRCT"/>
    <property type="match status" value="1"/>
</dbReference>
<dbReference type="InterPro" id="IPR051579">
    <property type="entry name" value="DDR_Transcriptional_Reg"/>
</dbReference>
<proteinExistence type="predicted"/>
<evidence type="ECO:0000256" key="4">
    <source>
        <dbReference type="ARBA" id="ARBA00023858"/>
    </source>
</evidence>
<reference evidence="8" key="1">
    <citation type="submission" date="2023-04" db="EMBL/GenBank/DDBJ databases">
        <authorList>
            <consortium name="ELIXIR-Norway"/>
        </authorList>
    </citation>
    <scope>NUCLEOTIDE SEQUENCE [LARGE SCALE GENOMIC DNA]</scope>
</reference>
<evidence type="ECO:0000256" key="2">
    <source>
        <dbReference type="ARBA" id="ARBA00022763"/>
    </source>
</evidence>
<feature type="region of interest" description="Disordered" evidence="6">
    <location>
        <begin position="75"/>
        <end position="104"/>
    </location>
</feature>
<evidence type="ECO:0000259" key="7">
    <source>
        <dbReference type="SMART" id="SM00292"/>
    </source>
</evidence>
<protein>
    <recommendedName>
        <fullName evidence="4">PAX-interacting protein 1</fullName>
    </recommendedName>
    <alternativeName>
        <fullName evidence="5">PAX transactivation activation domain-interacting protein</fullName>
    </alternativeName>
</protein>